<dbReference type="AlphaFoldDB" id="A0A2A4K1A5"/>
<feature type="region of interest" description="Disordered" evidence="1">
    <location>
        <begin position="29"/>
        <end position="56"/>
    </location>
</feature>
<evidence type="ECO:0000256" key="1">
    <source>
        <dbReference type="SAM" id="MobiDB-lite"/>
    </source>
</evidence>
<name>A0A2A4K1A5_HELVI</name>
<dbReference type="EMBL" id="NWSH01000290">
    <property type="protein sequence ID" value="PCG77708.1"/>
    <property type="molecule type" value="Genomic_DNA"/>
</dbReference>
<feature type="region of interest" description="Disordered" evidence="1">
    <location>
        <begin position="324"/>
        <end position="355"/>
    </location>
</feature>
<gene>
    <name evidence="2" type="ORF">B5V51_6494</name>
</gene>
<feature type="compositionally biased region" description="Basic and acidic residues" evidence="1">
    <location>
        <begin position="120"/>
        <end position="141"/>
    </location>
</feature>
<sequence>MANKRCFVPRQSKICGGWFRARGHREHHALPCPSGRKESGSRPTTPIADRDALGAPSSETALASCTNAQRLARRLSGLRLLDDRYILRLAARDRRPSVVSTNKLPQRNLPSRTLTSENVSSREETIEARRQEPLRERDLPHRQPAARRPRPADVQEAVWLARKLTREPACDRACSRQRDGGGAWPSAPGAGGGWAARRAGWGWRRAALAPLGRPCMSEAALIKHWERTAPACTTHPGGHLFPEAQVAAGDGGVPGRDGRADHVRPSIPGALNRPSEGGACRTELKTGTPQLFICQFLCKNRTIVEFSDPLTDRARDGFQIRTRTAKKRNDNWNTEQQAVCRNENERGPSTCPTTE</sequence>
<evidence type="ECO:0000313" key="2">
    <source>
        <dbReference type="EMBL" id="PCG77708.1"/>
    </source>
</evidence>
<comment type="caution">
    <text evidence="2">The sequence shown here is derived from an EMBL/GenBank/DDBJ whole genome shotgun (WGS) entry which is preliminary data.</text>
</comment>
<protein>
    <submittedName>
        <fullName evidence="2">Uncharacterized protein</fullName>
    </submittedName>
</protein>
<reference evidence="2" key="1">
    <citation type="submission" date="2017-09" db="EMBL/GenBank/DDBJ databases">
        <title>Contemporary evolution of a Lepidopteran species, Heliothis virescens, in response to modern agricultural practices.</title>
        <authorList>
            <person name="Fritz M.L."/>
            <person name="Deyonke A.M."/>
            <person name="Papanicolaou A."/>
            <person name="Micinski S."/>
            <person name="Westbrook J."/>
            <person name="Gould F."/>
        </authorList>
    </citation>
    <scope>NUCLEOTIDE SEQUENCE [LARGE SCALE GENOMIC DNA]</scope>
    <source>
        <strain evidence="2">HvINT-</strain>
        <tissue evidence="2">Whole body</tissue>
    </source>
</reference>
<feature type="compositionally biased region" description="Polar residues" evidence="1">
    <location>
        <begin position="98"/>
        <end position="119"/>
    </location>
</feature>
<feature type="region of interest" description="Disordered" evidence="1">
    <location>
        <begin position="96"/>
        <end position="153"/>
    </location>
</feature>
<proteinExistence type="predicted"/>
<feature type="region of interest" description="Disordered" evidence="1">
    <location>
        <begin position="173"/>
        <end position="193"/>
    </location>
</feature>
<organism evidence="2">
    <name type="scientific">Heliothis virescens</name>
    <name type="common">Tobacco budworm moth</name>
    <dbReference type="NCBI Taxonomy" id="7102"/>
    <lineage>
        <taxon>Eukaryota</taxon>
        <taxon>Metazoa</taxon>
        <taxon>Ecdysozoa</taxon>
        <taxon>Arthropoda</taxon>
        <taxon>Hexapoda</taxon>
        <taxon>Insecta</taxon>
        <taxon>Pterygota</taxon>
        <taxon>Neoptera</taxon>
        <taxon>Endopterygota</taxon>
        <taxon>Lepidoptera</taxon>
        <taxon>Glossata</taxon>
        <taxon>Ditrysia</taxon>
        <taxon>Noctuoidea</taxon>
        <taxon>Noctuidae</taxon>
        <taxon>Heliothinae</taxon>
        <taxon>Heliothis</taxon>
    </lineage>
</organism>
<accession>A0A2A4K1A5</accession>